<feature type="transmembrane region" description="Helical" evidence="1">
    <location>
        <begin position="107"/>
        <end position="123"/>
    </location>
</feature>
<evidence type="ECO:0000313" key="3">
    <source>
        <dbReference type="Proteomes" id="UP001322664"/>
    </source>
</evidence>
<feature type="transmembrane region" description="Helical" evidence="1">
    <location>
        <begin position="46"/>
        <end position="67"/>
    </location>
</feature>
<evidence type="ECO:0000256" key="1">
    <source>
        <dbReference type="SAM" id="Phobius"/>
    </source>
</evidence>
<accession>A0ABZ0RVV8</accession>
<feature type="transmembrane region" description="Helical" evidence="1">
    <location>
        <begin position="76"/>
        <end position="95"/>
    </location>
</feature>
<sequence>MSLAIITSAVSAIGFSCILKFLHYFSFISWHPIGFVKKWELPITAFTGWLLLGLVFFILFLLLYILLQYAWRVPSFFTSFVIGIACAFLAEWLIYDLPAEGASFKKLSIPFIVVTIAMCRFVIDTAQYHYYNRKFAHRNKLMYKNTMIK</sequence>
<keyword evidence="1" id="KW-1133">Transmembrane helix</keyword>
<protein>
    <submittedName>
        <fullName evidence="2">Uncharacterized protein</fullName>
    </submittedName>
</protein>
<gene>
    <name evidence="2" type="ORF">R6U77_16360</name>
</gene>
<organism evidence="2 3">
    <name type="scientific">Lysinibacillus louembei</name>
    <dbReference type="NCBI Taxonomy" id="1470088"/>
    <lineage>
        <taxon>Bacteria</taxon>
        <taxon>Bacillati</taxon>
        <taxon>Bacillota</taxon>
        <taxon>Bacilli</taxon>
        <taxon>Bacillales</taxon>
        <taxon>Bacillaceae</taxon>
        <taxon>Lysinibacillus</taxon>
    </lineage>
</organism>
<keyword evidence="1" id="KW-0472">Membrane</keyword>
<feature type="transmembrane region" description="Helical" evidence="1">
    <location>
        <begin position="5"/>
        <end position="26"/>
    </location>
</feature>
<evidence type="ECO:0000313" key="2">
    <source>
        <dbReference type="EMBL" id="WPK11446.1"/>
    </source>
</evidence>
<reference evidence="2 3" key="1">
    <citation type="submission" date="2023-09" db="EMBL/GenBank/DDBJ databases">
        <authorList>
            <person name="Page C.A."/>
            <person name="Perez-Diaz I.M."/>
        </authorList>
    </citation>
    <scope>NUCLEOTIDE SEQUENCE [LARGE SCALE GENOMIC DNA]</scope>
    <source>
        <strain evidence="2 3">Ll15</strain>
    </source>
</reference>
<dbReference type="Proteomes" id="UP001322664">
    <property type="component" value="Chromosome"/>
</dbReference>
<name>A0ABZ0RVV8_9BACI</name>
<dbReference type="RefSeq" id="WP_293920083.1">
    <property type="nucleotide sequence ID" value="NZ_CP137624.1"/>
</dbReference>
<dbReference type="EMBL" id="CP137624">
    <property type="protein sequence ID" value="WPK11446.1"/>
    <property type="molecule type" value="Genomic_DNA"/>
</dbReference>
<keyword evidence="1" id="KW-0812">Transmembrane</keyword>
<keyword evidence="3" id="KW-1185">Reference proteome</keyword>
<proteinExistence type="predicted"/>